<feature type="region of interest" description="Disordered" evidence="2">
    <location>
        <begin position="583"/>
        <end position="612"/>
    </location>
</feature>
<reference evidence="4 5" key="1">
    <citation type="submission" date="2024-11" db="EMBL/GenBank/DDBJ databases">
        <title>Chromosome-level genome assembly of the freshwater bivalve Anodonta woodiana.</title>
        <authorList>
            <person name="Chen X."/>
        </authorList>
    </citation>
    <scope>NUCLEOTIDE SEQUENCE [LARGE SCALE GENOMIC DNA]</scope>
    <source>
        <strain evidence="4">MN2024</strain>
        <tissue evidence="4">Gills</tissue>
    </source>
</reference>
<keyword evidence="1" id="KW-0833">Ubl conjugation pathway</keyword>
<comment type="caution">
    <text evidence="4">The sequence shown here is derived from an EMBL/GenBank/DDBJ whole genome shotgun (WGS) entry which is preliminary data.</text>
</comment>
<dbReference type="SUPFAM" id="SSF81383">
    <property type="entry name" value="F-box domain"/>
    <property type="match status" value="1"/>
</dbReference>
<protein>
    <recommendedName>
        <fullName evidence="3">F-box domain-containing protein</fullName>
    </recommendedName>
</protein>
<proteinExistence type="predicted"/>
<evidence type="ECO:0000256" key="1">
    <source>
        <dbReference type="ARBA" id="ARBA00022786"/>
    </source>
</evidence>
<accession>A0ABD3T2W2</accession>
<dbReference type="Pfam" id="PF21300">
    <property type="entry name" value="LbR_Ice_bind"/>
    <property type="match status" value="1"/>
</dbReference>
<dbReference type="Pfam" id="PF12937">
    <property type="entry name" value="F-box-like"/>
    <property type="match status" value="1"/>
</dbReference>
<dbReference type="Proteomes" id="UP001634394">
    <property type="component" value="Unassembled WGS sequence"/>
</dbReference>
<dbReference type="InterPro" id="IPR006553">
    <property type="entry name" value="Leu-rich_rpt_Cys-con_subtyp"/>
</dbReference>
<name>A0ABD3T2W2_SINWO</name>
<dbReference type="SMART" id="SM00256">
    <property type="entry name" value="FBOX"/>
    <property type="match status" value="1"/>
</dbReference>
<dbReference type="PROSITE" id="PS50181">
    <property type="entry name" value="FBOX"/>
    <property type="match status" value="1"/>
</dbReference>
<dbReference type="PANTHER" id="PTHR13318">
    <property type="entry name" value="PARTNER OF PAIRED, ISOFORM B-RELATED"/>
    <property type="match status" value="1"/>
</dbReference>
<keyword evidence="5" id="KW-1185">Reference proteome</keyword>
<dbReference type="Gene3D" id="1.20.1280.50">
    <property type="match status" value="1"/>
</dbReference>
<sequence>MDILDLPYEILIHIISFLSPLDLMRSVRQTCRLWHRYSYDRTLWLTLNLAASPIKKKITDSSFLTLLSGVCDTVEKIQFGFYPLADETYIHEEIFCPNLRYFDFVGSVLRVEVIQKLLKKYPQVRGLVYTIDDVDDFANFLLLVNGLQFLETLSLITVPNSDFVYSDETKNSLNKLLTLVFENCTNLKKVELNTSIVSDSAISVLLQKHPCLEELHIIKCSVVTADAFIDASRKMENLVKLSIYDTSLDDRNLEVISKLWPNLECISLDVGKMVTDIGLSHIASNCPRLRNVTLNKDDPGSQCNITNYGLRLVVEYCQGIEHISISNCTEINNVGVISLAEKSCHLRSIDLSDCTSLTDDAIIALSKHCPFLTSVKLTKCVQLMAAGINFLVTNSRNLVELFLDVCHRLCQLNFDSFSHLNHSRIENVVEGGQINICRESDHVLHFSDGKEKSLCASRVYVKSIALQEESGNGLMNTEPIDKRAESLHLPMVEANMLFSESQLKENNCRPNLTVQKTEDMVAFQPDSDIVQSGSDMVLTGSDIVQSGSETVQSGSDMVLSGSETVQSGSDMILSDSNIVQSGSDMAQSGSNMVQSGSETVQPDSEAPHDHESTNSNLITISVDPHKVYHTQESVLKEISFLYHSHLQYLSLEFCSKIENDSLKQIATHCLDLLCLSLKGCSKITDQGLGYVVKGCQRLKKLNISGGSLLQPSQLTDVTLDLISKHCKSLEVLEFCLNYFITDDGFCRFIEERHNNCNITISEGQNFKVRYVAVSEALKKKQNKLIKIIQGQSKLSISFYEQNDAYYEEI</sequence>
<organism evidence="4 5">
    <name type="scientific">Sinanodonta woodiana</name>
    <name type="common">Chinese pond mussel</name>
    <name type="synonym">Anodonta woodiana</name>
    <dbReference type="NCBI Taxonomy" id="1069815"/>
    <lineage>
        <taxon>Eukaryota</taxon>
        <taxon>Metazoa</taxon>
        <taxon>Spiralia</taxon>
        <taxon>Lophotrochozoa</taxon>
        <taxon>Mollusca</taxon>
        <taxon>Bivalvia</taxon>
        <taxon>Autobranchia</taxon>
        <taxon>Heteroconchia</taxon>
        <taxon>Palaeoheterodonta</taxon>
        <taxon>Unionida</taxon>
        <taxon>Unionoidea</taxon>
        <taxon>Unionidae</taxon>
        <taxon>Unioninae</taxon>
        <taxon>Sinanodonta</taxon>
    </lineage>
</organism>
<evidence type="ECO:0000313" key="5">
    <source>
        <dbReference type="Proteomes" id="UP001634394"/>
    </source>
</evidence>
<evidence type="ECO:0000256" key="2">
    <source>
        <dbReference type="SAM" id="MobiDB-lite"/>
    </source>
</evidence>
<dbReference type="InterPro" id="IPR048518">
    <property type="entry name" value="IBP_b_roll"/>
</dbReference>
<gene>
    <name evidence="4" type="ORF">ACJMK2_023018</name>
</gene>
<dbReference type="Gene3D" id="3.80.10.10">
    <property type="entry name" value="Ribonuclease Inhibitor"/>
    <property type="match status" value="2"/>
</dbReference>
<feature type="domain" description="F-box" evidence="3">
    <location>
        <begin position="1"/>
        <end position="47"/>
    </location>
</feature>
<dbReference type="AlphaFoldDB" id="A0ABD3T2W2"/>
<evidence type="ECO:0000259" key="3">
    <source>
        <dbReference type="PROSITE" id="PS50181"/>
    </source>
</evidence>
<dbReference type="InterPro" id="IPR001611">
    <property type="entry name" value="Leu-rich_rpt"/>
</dbReference>
<dbReference type="Pfam" id="PF13516">
    <property type="entry name" value="LRR_6"/>
    <property type="match status" value="1"/>
</dbReference>
<dbReference type="EMBL" id="JBJQND010000019">
    <property type="protein sequence ID" value="KAL3831244.1"/>
    <property type="molecule type" value="Genomic_DNA"/>
</dbReference>
<dbReference type="InterPro" id="IPR032675">
    <property type="entry name" value="LRR_dom_sf"/>
</dbReference>
<feature type="compositionally biased region" description="Polar residues" evidence="2">
    <location>
        <begin position="583"/>
        <end position="602"/>
    </location>
</feature>
<dbReference type="SUPFAM" id="SSF52058">
    <property type="entry name" value="L domain-like"/>
    <property type="match status" value="1"/>
</dbReference>
<dbReference type="InterPro" id="IPR036047">
    <property type="entry name" value="F-box-like_dom_sf"/>
</dbReference>
<dbReference type="SUPFAM" id="SSF52047">
    <property type="entry name" value="RNI-like"/>
    <property type="match status" value="1"/>
</dbReference>
<dbReference type="InterPro" id="IPR001810">
    <property type="entry name" value="F-box_dom"/>
</dbReference>
<evidence type="ECO:0000313" key="4">
    <source>
        <dbReference type="EMBL" id="KAL3831244.1"/>
    </source>
</evidence>
<dbReference type="SMART" id="SM00367">
    <property type="entry name" value="LRR_CC"/>
    <property type="match status" value="10"/>
</dbReference>